<dbReference type="PROSITE" id="PS51257">
    <property type="entry name" value="PROKAR_LIPOPROTEIN"/>
    <property type="match status" value="1"/>
</dbReference>
<feature type="compositionally biased region" description="Acidic residues" evidence="1">
    <location>
        <begin position="44"/>
        <end position="53"/>
    </location>
</feature>
<evidence type="ECO:0000256" key="1">
    <source>
        <dbReference type="SAM" id="MobiDB-lite"/>
    </source>
</evidence>
<proteinExistence type="predicted"/>
<comment type="caution">
    <text evidence="2">The sequence shown here is derived from an EMBL/GenBank/DDBJ whole genome shotgun (WGS) entry which is preliminary data.</text>
</comment>
<accession>A0ABD5PM93</accession>
<protein>
    <submittedName>
        <fullName evidence="2">Uncharacterized protein</fullName>
    </submittedName>
</protein>
<dbReference type="EMBL" id="JBHSFA010000002">
    <property type="protein sequence ID" value="MFC4541494.1"/>
    <property type="molecule type" value="Genomic_DNA"/>
</dbReference>
<dbReference type="AlphaFoldDB" id="A0ABD5PM93"/>
<dbReference type="SUPFAM" id="SSF51004">
    <property type="entry name" value="C-terminal (heme d1) domain of cytochrome cd1-nitrite reductase"/>
    <property type="match status" value="1"/>
</dbReference>
<dbReference type="Proteomes" id="UP001595898">
    <property type="component" value="Unassembled WGS sequence"/>
</dbReference>
<dbReference type="InterPro" id="IPR011048">
    <property type="entry name" value="Haem_d1_sf"/>
</dbReference>
<dbReference type="InterPro" id="IPR006311">
    <property type="entry name" value="TAT_signal"/>
</dbReference>
<evidence type="ECO:0000313" key="3">
    <source>
        <dbReference type="Proteomes" id="UP001595898"/>
    </source>
</evidence>
<reference evidence="2 3" key="1">
    <citation type="journal article" date="2019" name="Int. J. Syst. Evol. Microbiol.">
        <title>The Global Catalogue of Microorganisms (GCM) 10K type strain sequencing project: providing services to taxonomists for standard genome sequencing and annotation.</title>
        <authorList>
            <consortium name="The Broad Institute Genomics Platform"/>
            <consortium name="The Broad Institute Genome Sequencing Center for Infectious Disease"/>
            <person name="Wu L."/>
            <person name="Ma J."/>
        </authorList>
    </citation>
    <scope>NUCLEOTIDE SEQUENCE [LARGE SCALE GENOMIC DNA]</scope>
    <source>
        <strain evidence="2 3">WLHS5</strain>
    </source>
</reference>
<keyword evidence="3" id="KW-1185">Reference proteome</keyword>
<organism evidence="2 3">
    <name type="scientific">Halosolutus amylolyticus</name>
    <dbReference type="NCBI Taxonomy" id="2932267"/>
    <lineage>
        <taxon>Archaea</taxon>
        <taxon>Methanobacteriati</taxon>
        <taxon>Methanobacteriota</taxon>
        <taxon>Stenosarchaea group</taxon>
        <taxon>Halobacteria</taxon>
        <taxon>Halobacteriales</taxon>
        <taxon>Natrialbaceae</taxon>
        <taxon>Halosolutus</taxon>
    </lineage>
</organism>
<dbReference type="RefSeq" id="WP_250139657.1">
    <property type="nucleotide sequence ID" value="NZ_JALIQP010000002.1"/>
</dbReference>
<dbReference type="PANTHER" id="PTHR47197">
    <property type="entry name" value="PROTEIN NIRF"/>
    <property type="match status" value="1"/>
</dbReference>
<gene>
    <name evidence="2" type="ORF">ACFO5R_06095</name>
</gene>
<dbReference type="PANTHER" id="PTHR47197:SF3">
    <property type="entry name" value="DIHYDRO-HEME D1 DEHYDROGENASE"/>
    <property type="match status" value="1"/>
</dbReference>
<sequence length="475" mass="51889">MTNRTDGVSRRKFILATGAVSVAGLAGCSETEEQDAAIQKVEASDPETDESVVDPDGWATKYSERQQVHLTDELDSSGDPAWDQSEHPHVYVTSNGPGYSGQLSSVDLPGISIVDADTHEEVVSKQFDLGIDEPFEPHGCAVSPDGKWIYSLTGGGGFSTGTGRLMIVNAETLKIDKILTTAGMPHHVKTFELYDGRPVVLAYTFNWYNAEPMRESTTGMIVMDPADDHRVIGGIDGEMLQEHPYLAFPHPDGRHLLISCPDGKHEHVDGLWAVVEMENWTAVDFFPGGLGPIYGAFTVDGRHAYLGASYEDTVFKYDAAANEVVDESNSGTFGLYGVTLSPDENSLYTVGKGEGSHNVGKTLGKVDTTSMNAVDEFDYGVTRGDHALVNPFQPSELWISGNASFNDVVWDMETDQRVENIEKSGSSHNGAFVDYETDDEWKVVFDQAGWHGWARDEQMDRVGADEVVEWGSEDV</sequence>
<dbReference type="InterPro" id="IPR051200">
    <property type="entry name" value="Host-pathogen_enzymatic-act"/>
</dbReference>
<name>A0ABD5PM93_9EURY</name>
<evidence type="ECO:0000313" key="2">
    <source>
        <dbReference type="EMBL" id="MFC4541494.1"/>
    </source>
</evidence>
<dbReference type="PROSITE" id="PS51318">
    <property type="entry name" value="TAT"/>
    <property type="match status" value="1"/>
</dbReference>
<feature type="region of interest" description="Disordered" evidence="1">
    <location>
        <begin position="28"/>
        <end position="54"/>
    </location>
</feature>
<dbReference type="Gene3D" id="2.130.10.10">
    <property type="entry name" value="YVTN repeat-like/Quinoprotein amine dehydrogenase"/>
    <property type="match status" value="2"/>
</dbReference>
<dbReference type="InterPro" id="IPR015943">
    <property type="entry name" value="WD40/YVTN_repeat-like_dom_sf"/>
</dbReference>